<dbReference type="EMBL" id="JBIRYO010000002">
    <property type="protein sequence ID" value="MFI2472376.1"/>
    <property type="molecule type" value="Genomic_DNA"/>
</dbReference>
<keyword evidence="1" id="KW-0472">Membrane</keyword>
<keyword evidence="1" id="KW-1133">Transmembrane helix</keyword>
<proteinExistence type="predicted"/>
<name>A0ABW7WU56_9NOCA</name>
<keyword evidence="1" id="KW-0812">Transmembrane</keyword>
<feature type="transmembrane region" description="Helical" evidence="1">
    <location>
        <begin position="16"/>
        <end position="37"/>
    </location>
</feature>
<evidence type="ECO:0000256" key="1">
    <source>
        <dbReference type="SAM" id="Phobius"/>
    </source>
</evidence>
<evidence type="ECO:0000313" key="4">
    <source>
        <dbReference type="Proteomes" id="UP001611415"/>
    </source>
</evidence>
<sequence length="245" mass="26287">MSQSRSNYTPRPMSSATSYALGGVALALIVLIVFLAFRWSRDEPDVRNDGYGPVRDAGVHAVLQPDGVVVLGKQDAPKTIDVYEDPLCPACGALERVYGQELAQQVDEGKLAVRYHYVNFLDPKSSSKDYSTRAVAASECVAEAGSGPVYSKFHELLFVSKQPEEGGDDLSNEQLSAVVRDAGAPESVVQCVASGAKVADAKAHAKAAMDDLNARLDGRAATPSVFDGQNKIDVNNQEWVVELTR</sequence>
<dbReference type="InterPro" id="IPR012336">
    <property type="entry name" value="Thioredoxin-like_fold"/>
</dbReference>
<dbReference type="InterPro" id="IPR036249">
    <property type="entry name" value="Thioredoxin-like_sf"/>
</dbReference>
<dbReference type="RefSeq" id="WP_397090906.1">
    <property type="nucleotide sequence ID" value="NZ_JBIRYO010000002.1"/>
</dbReference>
<organism evidence="3 4">
    <name type="scientific">Nocardia xishanensis</name>
    <dbReference type="NCBI Taxonomy" id="238964"/>
    <lineage>
        <taxon>Bacteria</taxon>
        <taxon>Bacillati</taxon>
        <taxon>Actinomycetota</taxon>
        <taxon>Actinomycetes</taxon>
        <taxon>Mycobacteriales</taxon>
        <taxon>Nocardiaceae</taxon>
        <taxon>Nocardia</taxon>
    </lineage>
</organism>
<protein>
    <submittedName>
        <fullName evidence="3">DsbA family protein</fullName>
    </submittedName>
</protein>
<dbReference type="CDD" id="cd02972">
    <property type="entry name" value="DsbA_family"/>
    <property type="match status" value="1"/>
</dbReference>
<dbReference type="SUPFAM" id="SSF52833">
    <property type="entry name" value="Thioredoxin-like"/>
    <property type="match status" value="1"/>
</dbReference>
<reference evidence="3 4" key="1">
    <citation type="submission" date="2024-10" db="EMBL/GenBank/DDBJ databases">
        <title>The Natural Products Discovery Center: Release of the First 8490 Sequenced Strains for Exploring Actinobacteria Biosynthetic Diversity.</title>
        <authorList>
            <person name="Kalkreuter E."/>
            <person name="Kautsar S.A."/>
            <person name="Yang D."/>
            <person name="Bader C.D."/>
            <person name="Teijaro C.N."/>
            <person name="Fluegel L."/>
            <person name="Davis C.M."/>
            <person name="Simpson J.R."/>
            <person name="Lauterbach L."/>
            <person name="Steele A.D."/>
            <person name="Gui C."/>
            <person name="Meng S."/>
            <person name="Li G."/>
            <person name="Viehrig K."/>
            <person name="Ye F."/>
            <person name="Su P."/>
            <person name="Kiefer A.F."/>
            <person name="Nichols A."/>
            <person name="Cepeda A.J."/>
            <person name="Yan W."/>
            <person name="Fan B."/>
            <person name="Jiang Y."/>
            <person name="Adhikari A."/>
            <person name="Zheng C.-J."/>
            <person name="Schuster L."/>
            <person name="Cowan T.M."/>
            <person name="Smanski M.J."/>
            <person name="Chevrette M.G."/>
            <person name="De Carvalho L.P.S."/>
            <person name="Shen B."/>
        </authorList>
    </citation>
    <scope>NUCLEOTIDE SEQUENCE [LARGE SCALE GENOMIC DNA]</scope>
    <source>
        <strain evidence="3 4">NPDC019275</strain>
    </source>
</reference>
<accession>A0ABW7WU56</accession>
<comment type="caution">
    <text evidence="3">The sequence shown here is derived from an EMBL/GenBank/DDBJ whole genome shotgun (WGS) entry which is preliminary data.</text>
</comment>
<evidence type="ECO:0000313" key="3">
    <source>
        <dbReference type="EMBL" id="MFI2472376.1"/>
    </source>
</evidence>
<feature type="domain" description="Thioredoxin-like fold" evidence="2">
    <location>
        <begin position="69"/>
        <end position="236"/>
    </location>
</feature>
<dbReference type="Gene3D" id="3.40.30.10">
    <property type="entry name" value="Glutaredoxin"/>
    <property type="match status" value="1"/>
</dbReference>
<evidence type="ECO:0000259" key="2">
    <source>
        <dbReference type="Pfam" id="PF13462"/>
    </source>
</evidence>
<gene>
    <name evidence="3" type="ORF">ACH49W_03275</name>
</gene>
<dbReference type="Proteomes" id="UP001611415">
    <property type="component" value="Unassembled WGS sequence"/>
</dbReference>
<keyword evidence="4" id="KW-1185">Reference proteome</keyword>
<dbReference type="Pfam" id="PF13462">
    <property type="entry name" value="Thioredoxin_4"/>
    <property type="match status" value="1"/>
</dbReference>